<dbReference type="PROSITE" id="PS51257">
    <property type="entry name" value="PROKAR_LIPOPROTEIN"/>
    <property type="match status" value="1"/>
</dbReference>
<dbReference type="AlphaFoldDB" id="A0A5P2G3D1"/>
<keyword evidence="1" id="KW-0732">Signal</keyword>
<dbReference type="Pfam" id="PF18962">
    <property type="entry name" value="Por_Secre_tail"/>
    <property type="match status" value="1"/>
</dbReference>
<dbReference type="Proteomes" id="UP000292424">
    <property type="component" value="Chromosome"/>
</dbReference>
<organism evidence="3 4">
    <name type="scientific">Rhizosphaericola mali</name>
    <dbReference type="NCBI Taxonomy" id="2545455"/>
    <lineage>
        <taxon>Bacteria</taxon>
        <taxon>Pseudomonadati</taxon>
        <taxon>Bacteroidota</taxon>
        <taxon>Chitinophagia</taxon>
        <taxon>Chitinophagales</taxon>
        <taxon>Chitinophagaceae</taxon>
        <taxon>Rhizosphaericola</taxon>
    </lineage>
</organism>
<sequence length="543" mass="58419">MKLKNFTLTGLLINCVLFFTSCSTGGVSPTVQAGNWQWKNASGSTNLANINTSTTINTAYDVITLRYQMLLGLTNTSSSNTGTANFAVYLQYLDAGLSSSASSSSSSTGWYTNSTYGVLPVDIQRYAGDNSFTEPFNRYSGGNYTVGETDQSTLNYSQTNGWHTLSDAGVSYSSTAADYTANKAAFTMSSSGSTITNGTINSGTYGANPSYTQLSTSPTYSYSSTISSTTTNGQIIYNSTNGNASGAYPITLSVNSNSSNYALSELEFHIKPSTILPINSSNTSTNIGILPGHRYFFRVRVAGKITAGSSTSIAYASVYGIGGGNYLGARNTTNKSSASSNPGLTIGDYKVNNAFPYLDVSSNLYATTLPVIYSKELWGTLNNSTINLSWTTSNEINNKYFSIQKSNDAKIWSEIGTIKSYFENGNGNGHSYSYLDESPFSGSNYYRLIQYDLDGNSHISNVIQINNNGISSFKLYPNPATNQITISGININDKLRILDLNGRVVNSIIVSSIPQNINISNLPSGIYILNIENKKSALKFIKK</sequence>
<evidence type="ECO:0000259" key="2">
    <source>
        <dbReference type="Pfam" id="PF18962"/>
    </source>
</evidence>
<evidence type="ECO:0000313" key="4">
    <source>
        <dbReference type="Proteomes" id="UP000292424"/>
    </source>
</evidence>
<dbReference type="InterPro" id="IPR026444">
    <property type="entry name" value="Secre_tail"/>
</dbReference>
<dbReference type="RefSeq" id="WP_131331317.1">
    <property type="nucleotide sequence ID" value="NZ_CP044016.1"/>
</dbReference>
<dbReference type="OrthoDB" id="600763at2"/>
<feature type="domain" description="Secretion system C-terminal sorting" evidence="2">
    <location>
        <begin position="475"/>
        <end position="537"/>
    </location>
</feature>
<name>A0A5P2G3D1_9BACT</name>
<gene>
    <name evidence="3" type="ORF">E0W69_017305</name>
</gene>
<evidence type="ECO:0000313" key="3">
    <source>
        <dbReference type="EMBL" id="QES90334.1"/>
    </source>
</evidence>
<dbReference type="NCBIfam" id="TIGR04183">
    <property type="entry name" value="Por_Secre_tail"/>
    <property type="match status" value="1"/>
</dbReference>
<dbReference type="EMBL" id="CP044016">
    <property type="protein sequence ID" value="QES90334.1"/>
    <property type="molecule type" value="Genomic_DNA"/>
</dbReference>
<proteinExistence type="predicted"/>
<dbReference type="KEGG" id="arac:E0W69_017305"/>
<feature type="signal peptide" evidence="1">
    <location>
        <begin position="1"/>
        <end position="26"/>
    </location>
</feature>
<accession>A0A5P2G3D1</accession>
<keyword evidence="4" id="KW-1185">Reference proteome</keyword>
<evidence type="ECO:0000256" key="1">
    <source>
        <dbReference type="SAM" id="SignalP"/>
    </source>
</evidence>
<protein>
    <submittedName>
        <fullName evidence="3">T9SS type A sorting domain-containing protein</fullName>
    </submittedName>
</protein>
<feature type="chain" id="PRO_5024419903" evidence="1">
    <location>
        <begin position="27"/>
        <end position="543"/>
    </location>
</feature>
<reference evidence="3 4" key="1">
    <citation type="submission" date="2019-09" db="EMBL/GenBank/DDBJ databases">
        <title>Complete genome sequence of Arachidicoccus sp. B3-10 isolated from apple orchard soil.</title>
        <authorList>
            <person name="Kim H.S."/>
            <person name="Han K.-I."/>
            <person name="Suh M.K."/>
            <person name="Lee K.C."/>
            <person name="Eom M.K."/>
            <person name="Kim J.-S."/>
            <person name="Kang S.W."/>
            <person name="Sin Y."/>
            <person name="Lee J.-S."/>
        </authorList>
    </citation>
    <scope>NUCLEOTIDE SEQUENCE [LARGE SCALE GENOMIC DNA]</scope>
    <source>
        <strain evidence="3 4">B3-10</strain>
    </source>
</reference>